<feature type="region of interest" description="Disordered" evidence="3">
    <location>
        <begin position="742"/>
        <end position="820"/>
    </location>
</feature>
<dbReference type="InterPro" id="IPR036305">
    <property type="entry name" value="RGS_sf"/>
</dbReference>
<dbReference type="Gene3D" id="2.30.42.10">
    <property type="match status" value="1"/>
</dbReference>
<dbReference type="PANTHER" id="PTHR45872">
    <property type="entry name" value="RHO GUANINE NUCLEOTIDE EXCHANGE FACTOR 2, ISOFORM D"/>
    <property type="match status" value="1"/>
</dbReference>
<evidence type="ECO:0000256" key="3">
    <source>
        <dbReference type="SAM" id="MobiDB-lite"/>
    </source>
</evidence>
<proteinExistence type="predicted"/>
<comment type="subcellular location">
    <subcellularLocation>
        <location evidence="1">Membrane</location>
    </subcellularLocation>
</comment>
<dbReference type="PROSITE" id="PS50106">
    <property type="entry name" value="PDZ"/>
    <property type="match status" value="1"/>
</dbReference>
<dbReference type="SUPFAM" id="SSF48097">
    <property type="entry name" value="Regulator of G-protein signaling, RGS"/>
    <property type="match status" value="1"/>
</dbReference>
<evidence type="ECO:0000256" key="1">
    <source>
        <dbReference type="ARBA" id="ARBA00004370"/>
    </source>
</evidence>
<feature type="compositionally biased region" description="Polar residues" evidence="3">
    <location>
        <begin position="913"/>
        <end position="924"/>
    </location>
</feature>
<dbReference type="Gene3D" id="1.20.900.10">
    <property type="entry name" value="Dbl homology (DH) domain"/>
    <property type="match status" value="1"/>
</dbReference>
<dbReference type="WBParaSite" id="jg21841.1">
    <property type="protein sequence ID" value="jg21841.1"/>
    <property type="gene ID" value="jg21841"/>
</dbReference>
<evidence type="ECO:0000313" key="8">
    <source>
        <dbReference type="WBParaSite" id="jg21841.1"/>
    </source>
</evidence>
<dbReference type="InterPro" id="IPR035899">
    <property type="entry name" value="DBL_dom_sf"/>
</dbReference>
<dbReference type="Pfam" id="PF00595">
    <property type="entry name" value="PDZ"/>
    <property type="match status" value="1"/>
</dbReference>
<dbReference type="InterPro" id="IPR000219">
    <property type="entry name" value="DH_dom"/>
</dbReference>
<evidence type="ECO:0000256" key="2">
    <source>
        <dbReference type="ARBA" id="ARBA00023136"/>
    </source>
</evidence>
<name>A0A915DNF8_9BILA</name>
<feature type="region of interest" description="Disordered" evidence="3">
    <location>
        <begin position="903"/>
        <end position="933"/>
    </location>
</feature>
<evidence type="ECO:0000259" key="4">
    <source>
        <dbReference type="PROSITE" id="PS50010"/>
    </source>
</evidence>
<evidence type="ECO:0000259" key="5">
    <source>
        <dbReference type="PROSITE" id="PS50106"/>
    </source>
</evidence>
<dbReference type="GO" id="GO:0016020">
    <property type="term" value="C:membrane"/>
    <property type="evidence" value="ECO:0007669"/>
    <property type="project" value="UniProtKB-SubCell"/>
</dbReference>
<feature type="compositionally biased region" description="Pro residues" evidence="3">
    <location>
        <begin position="806"/>
        <end position="817"/>
    </location>
</feature>
<feature type="domain" description="PDZ" evidence="5">
    <location>
        <begin position="78"/>
        <end position="155"/>
    </location>
</feature>
<feature type="compositionally biased region" description="Polar residues" evidence="3">
    <location>
        <begin position="756"/>
        <end position="776"/>
    </location>
</feature>
<dbReference type="PROSITE" id="PS50132">
    <property type="entry name" value="RGS"/>
    <property type="match status" value="1"/>
</dbReference>
<dbReference type="InterPro" id="IPR011993">
    <property type="entry name" value="PH-like_dom_sf"/>
</dbReference>
<dbReference type="GO" id="GO:0001664">
    <property type="term" value="F:G protein-coupled receptor binding"/>
    <property type="evidence" value="ECO:0007669"/>
    <property type="project" value="TreeGrafter"/>
</dbReference>
<evidence type="ECO:0000259" key="6">
    <source>
        <dbReference type="PROSITE" id="PS50132"/>
    </source>
</evidence>
<dbReference type="CDD" id="cd23069">
    <property type="entry name" value="PDZ_ARHGEF11-12-like"/>
    <property type="match status" value="1"/>
</dbReference>
<sequence>MEEVCKKVLMYGLGPAFHFKLFCLLILAGIGTQNCAVTQNNNTIFDLSPQSRSLGHLPSEHRHSPLFAAHNAQLVERCVLVSKQHDGYGLTVSGDHPVFVNTVKPDGAAFRAGVRQGDRILKVNGMPVSSSNHQEVVRMISGGHNVALTVLGRPPLPTSFAMPLSLSHFTKKTTEDLNNQPQYIVHRRDRSDSKSAVSLNQIIEPIFEEQDDDENYQQKHIFMKELIQMLRREKNNLECLQENPNLQGSSKLERACQKISHLQLQLKNIDPSFGFQEENLGNAFPPNINNNNSSVDQQLPSSVKSWVDSGGMHYVQAIADVVPMGESDDEEEDLGVIEDSGPFSNLLDLKSKPAHLAVFISYLLNNSNPSSLLFYLISDSYQSTSSTKELRRFAYEIFSTFLIPSAPLQIDISQPLIQQIDKVLRAAAANNSSQDIDHLKKLFLPARTRAVGEINELLADFRQKRQLGVGVDPNLLETIARADHNTELKIAEQLLFHILEGLLHSAGISNNTADCFENCEPRTLALIMSIATIIKVVLNLKFNNSSWEKLIEKCPTFMTTQKSVSMLSKMKPKRTIQIKDHQFSLNPVNLTVHCYQCRDAIWGSTLRRIFAAIAMFWCISSVLLNYSGKTSKITTSSTSLHQVGLPSSSTLPHYSNLQHNQQQPIHYRSNNRISDSCSVGGSEQHHVIAGHGHHPRPSHSSASLTPPMHRAHAVLGAGGIGTQMKTGSRGSRLDDDDASDALIDHHMQDPPAGATKATNQHNSNTMCSSPASSTSMLPPPVFTHKFDRIAEPPPPPPAGPVSSPGEGPPMSPPPPVPTQSLNMASVSAVVAVEHNVKSMSSDSGIGTDVIIMSDGKAKAVSRAHSMKTEQSTATASPQIRRNGRGVCSLGAADVTTTLGAGTSLSTGGEQVRNYHSSSTLTVGRNSDASSSSAVDLSGMTNVVTMTPSFGGGSDCNLTQRSTTTNFMAQSPALIRAIELSGGFGSVAGSSSGPSSINEEEHRLLMERVERTVIVDGDSDLEVETEVPSLESLVSWEVLRHLKPKEKKRQEVINELFHTERTHVRNLKILYQVFYRPLVVQQLVPAELIKLLFGNIDDLLEVHLEMHRKMKLAREMWRREGASEGLYGDIGELLEGMFDGPSGERLKKATALFCQNQQHALDTLRARYNRAKDDPLSSFLVEAELEMQRLVKYPLLLETIAKYTKEPSDELNKLLNSVHCAKKILSAVNSAKRNAENLRRLDDIQKRLDFSPDKSGSGINSGASFFQKFDFRQHRLIYEGPLTWRQSRGKQ</sequence>
<dbReference type="InterPro" id="IPR015212">
    <property type="entry name" value="RGS-like_dom"/>
</dbReference>
<feature type="domain" description="RGS" evidence="6">
    <location>
        <begin position="345"/>
        <end position="446"/>
    </location>
</feature>
<reference evidence="8" key="1">
    <citation type="submission" date="2022-11" db="UniProtKB">
        <authorList>
            <consortium name="WormBaseParasite"/>
        </authorList>
    </citation>
    <scope>IDENTIFICATION</scope>
</reference>
<dbReference type="GO" id="GO:0005085">
    <property type="term" value="F:guanyl-nucleotide exchange factor activity"/>
    <property type="evidence" value="ECO:0007669"/>
    <property type="project" value="InterPro"/>
</dbReference>
<dbReference type="Gene3D" id="1.10.167.10">
    <property type="entry name" value="Regulator of G-protein Signalling 4, domain 2"/>
    <property type="match status" value="1"/>
</dbReference>
<dbReference type="SUPFAM" id="SSF48065">
    <property type="entry name" value="DBL homology domain (DH-domain)"/>
    <property type="match status" value="1"/>
</dbReference>
<dbReference type="GO" id="GO:0007186">
    <property type="term" value="P:G protein-coupled receptor signaling pathway"/>
    <property type="evidence" value="ECO:0007669"/>
    <property type="project" value="TreeGrafter"/>
</dbReference>
<dbReference type="Gene3D" id="2.30.29.30">
    <property type="entry name" value="Pleckstrin-homology domain (PH domain)/Phosphotyrosine-binding domain (PTB)"/>
    <property type="match status" value="1"/>
</dbReference>
<dbReference type="InterPro" id="IPR044926">
    <property type="entry name" value="RGS_subdomain_2"/>
</dbReference>
<dbReference type="Pfam" id="PF00621">
    <property type="entry name" value="RhoGEF"/>
    <property type="match status" value="1"/>
</dbReference>
<keyword evidence="2" id="KW-0472">Membrane</keyword>
<dbReference type="InterPro" id="IPR016137">
    <property type="entry name" value="RGS"/>
</dbReference>
<protein>
    <submittedName>
        <fullName evidence="8">Rho guanine nucleotide exchange factor 12</fullName>
    </submittedName>
</protein>
<dbReference type="PANTHER" id="PTHR45872:SF2">
    <property type="entry name" value="RHO GUANINE NUCLEOTIDE EXCHANGE FACTOR 2, ISOFORM D"/>
    <property type="match status" value="1"/>
</dbReference>
<keyword evidence="7" id="KW-1185">Reference proteome</keyword>
<evidence type="ECO:0000313" key="7">
    <source>
        <dbReference type="Proteomes" id="UP000887574"/>
    </source>
</evidence>
<feature type="domain" description="DH" evidence="4">
    <location>
        <begin position="1047"/>
        <end position="1230"/>
    </location>
</feature>
<dbReference type="SUPFAM" id="SSF50156">
    <property type="entry name" value="PDZ domain-like"/>
    <property type="match status" value="1"/>
</dbReference>
<dbReference type="GO" id="GO:0005737">
    <property type="term" value="C:cytoplasm"/>
    <property type="evidence" value="ECO:0007669"/>
    <property type="project" value="InterPro"/>
</dbReference>
<accession>A0A915DNF8</accession>
<dbReference type="Proteomes" id="UP000887574">
    <property type="component" value="Unplaced"/>
</dbReference>
<dbReference type="Pfam" id="PF09128">
    <property type="entry name" value="RGS-like"/>
    <property type="match status" value="1"/>
</dbReference>
<dbReference type="SMART" id="SM00228">
    <property type="entry name" value="PDZ"/>
    <property type="match status" value="1"/>
</dbReference>
<dbReference type="InterPro" id="IPR036034">
    <property type="entry name" value="PDZ_sf"/>
</dbReference>
<dbReference type="PROSITE" id="PS50010">
    <property type="entry name" value="DH_2"/>
    <property type="match status" value="1"/>
</dbReference>
<dbReference type="CDD" id="cd00160">
    <property type="entry name" value="RhoGEF"/>
    <property type="match status" value="1"/>
</dbReference>
<dbReference type="SMART" id="SM00325">
    <property type="entry name" value="RhoGEF"/>
    <property type="match status" value="1"/>
</dbReference>
<organism evidence="7 8">
    <name type="scientific">Ditylenchus dipsaci</name>
    <dbReference type="NCBI Taxonomy" id="166011"/>
    <lineage>
        <taxon>Eukaryota</taxon>
        <taxon>Metazoa</taxon>
        <taxon>Ecdysozoa</taxon>
        <taxon>Nematoda</taxon>
        <taxon>Chromadorea</taxon>
        <taxon>Rhabditida</taxon>
        <taxon>Tylenchina</taxon>
        <taxon>Tylenchomorpha</taxon>
        <taxon>Sphaerularioidea</taxon>
        <taxon>Anguinidae</taxon>
        <taxon>Anguininae</taxon>
        <taxon>Ditylenchus</taxon>
    </lineage>
</organism>
<dbReference type="InterPro" id="IPR001478">
    <property type="entry name" value="PDZ"/>
</dbReference>